<dbReference type="AlphaFoldDB" id="A0A0S3T8F1"/>
<evidence type="ECO:0000256" key="2">
    <source>
        <dbReference type="SAM" id="SignalP"/>
    </source>
</evidence>
<dbReference type="EMBL" id="AP015044">
    <property type="protein sequence ID" value="BAU01219.1"/>
    <property type="molecule type" value="Genomic_DNA"/>
</dbReference>
<organism evidence="4 5">
    <name type="scientific">Vigna angularis var. angularis</name>
    <dbReference type="NCBI Taxonomy" id="157739"/>
    <lineage>
        <taxon>Eukaryota</taxon>
        <taxon>Viridiplantae</taxon>
        <taxon>Streptophyta</taxon>
        <taxon>Embryophyta</taxon>
        <taxon>Tracheophyta</taxon>
        <taxon>Spermatophyta</taxon>
        <taxon>Magnoliopsida</taxon>
        <taxon>eudicotyledons</taxon>
        <taxon>Gunneridae</taxon>
        <taxon>Pentapetalae</taxon>
        <taxon>rosids</taxon>
        <taxon>fabids</taxon>
        <taxon>Fabales</taxon>
        <taxon>Fabaceae</taxon>
        <taxon>Papilionoideae</taxon>
        <taxon>50 kb inversion clade</taxon>
        <taxon>NPAAA clade</taxon>
        <taxon>indigoferoid/millettioid clade</taxon>
        <taxon>Phaseoleae</taxon>
        <taxon>Vigna</taxon>
    </lineage>
</organism>
<gene>
    <name evidence="4" type="primary">Vigan.11G040400</name>
    <name evidence="4" type="ORF">VIGAN_11040400</name>
</gene>
<dbReference type="InterPro" id="IPR056561">
    <property type="entry name" value="NFP_LYK_LysM1"/>
</dbReference>
<accession>A0A0S3T8F1</accession>
<dbReference type="OrthoDB" id="1668230at2759"/>
<dbReference type="PROSITE" id="PS51782">
    <property type="entry name" value="LYSM"/>
    <property type="match status" value="1"/>
</dbReference>
<dbReference type="Pfam" id="PF23446">
    <property type="entry name" value="LysM1_NFP_LYK"/>
    <property type="match status" value="1"/>
</dbReference>
<dbReference type="PANTHER" id="PTHR45927:SF2">
    <property type="entry name" value="SERINE_THREONINE RECEPTOR-LIKE KINASE NFP"/>
    <property type="match status" value="1"/>
</dbReference>
<dbReference type="Proteomes" id="UP000291084">
    <property type="component" value="Chromosome 11"/>
</dbReference>
<dbReference type="InterPro" id="IPR052611">
    <property type="entry name" value="Plant_RLK_LysM"/>
</dbReference>
<keyword evidence="1" id="KW-0812">Transmembrane</keyword>
<keyword evidence="2" id="KW-0732">Signal</keyword>
<dbReference type="PANTHER" id="PTHR45927">
    <property type="entry name" value="LYSM-DOMAIN RECEPTOR-LIKE KINASE-RELATED"/>
    <property type="match status" value="1"/>
</dbReference>
<dbReference type="Pfam" id="PF23457">
    <property type="entry name" value="LysM2_NFP"/>
    <property type="match status" value="1"/>
</dbReference>
<dbReference type="InterPro" id="IPR018392">
    <property type="entry name" value="LysM"/>
</dbReference>
<reference evidence="4 5" key="1">
    <citation type="journal article" date="2015" name="Sci. Rep.">
        <title>The power of single molecule real-time sequencing technology in the de novo assembly of a eukaryotic genome.</title>
        <authorList>
            <person name="Sakai H."/>
            <person name="Naito K."/>
            <person name="Ogiso-Tanaka E."/>
            <person name="Takahashi Y."/>
            <person name="Iseki K."/>
            <person name="Muto C."/>
            <person name="Satou K."/>
            <person name="Teruya K."/>
            <person name="Shiroma A."/>
            <person name="Shimoji M."/>
            <person name="Hirano T."/>
            <person name="Itoh T."/>
            <person name="Kaga A."/>
            <person name="Tomooka N."/>
        </authorList>
    </citation>
    <scope>NUCLEOTIDE SEQUENCE [LARGE SCALE GENOMIC DNA]</scope>
    <source>
        <strain evidence="5">cv. Shumari</strain>
    </source>
</reference>
<evidence type="ECO:0000256" key="1">
    <source>
        <dbReference type="SAM" id="Phobius"/>
    </source>
</evidence>
<feature type="transmembrane region" description="Helical" evidence="1">
    <location>
        <begin position="244"/>
        <end position="272"/>
    </location>
</feature>
<protein>
    <recommendedName>
        <fullName evidence="3">LysM domain-containing protein</fullName>
    </recommendedName>
</protein>
<name>A0A0S3T8F1_PHAAN</name>
<evidence type="ECO:0000313" key="5">
    <source>
        <dbReference type="Proteomes" id="UP000291084"/>
    </source>
</evidence>
<feature type="signal peptide" evidence="2">
    <location>
        <begin position="1"/>
        <end position="29"/>
    </location>
</feature>
<dbReference type="InterPro" id="IPR059143">
    <property type="entry name" value="NFP_LysM2"/>
</dbReference>
<keyword evidence="5" id="KW-1185">Reference proteome</keyword>
<feature type="chain" id="PRO_5006618917" description="LysM domain-containing protein" evidence="2">
    <location>
        <begin position="30"/>
        <end position="286"/>
    </location>
</feature>
<keyword evidence="1" id="KW-1133">Transmembrane helix</keyword>
<evidence type="ECO:0000259" key="3">
    <source>
        <dbReference type="PROSITE" id="PS51782"/>
    </source>
</evidence>
<dbReference type="Pfam" id="PF23462">
    <property type="entry name" value="LysM3_NFP"/>
    <property type="match status" value="1"/>
</dbReference>
<feature type="non-terminal residue" evidence="4">
    <location>
        <position position="286"/>
    </location>
</feature>
<keyword evidence="1" id="KW-0472">Membrane</keyword>
<dbReference type="InterPro" id="IPR059144">
    <property type="entry name" value="NFP_LysM3"/>
</dbReference>
<feature type="domain" description="LysM" evidence="3">
    <location>
        <begin position="51"/>
        <end position="98"/>
    </location>
</feature>
<sequence length="286" mass="31251">MAALFVSLSLRAQILYVVLMFFTCIAAQSQQTNGTNFSCPSDSPPSCETYVTYITQSPNFLSVTSVSNIFDTSPLSIARASNIENEEDKLIPGQVLLIPVTCGCTGNRSFANISYEINPGDSFYFVATTSYQNLTNWHVVMDLNPTLSPNTLPVGIQVVIPLFCKCPSKNQLDRGIKYLITHVWQPNDNVSLVSNKFGASPEDILSENNYGQNFTAANNLPVLIPVTRLPDLIQSPSDGRKHRIGLPVIIGISLGCTLLVVVSAILLVYVYFLKMKSLNRSASSAE</sequence>
<proteinExistence type="predicted"/>
<evidence type="ECO:0000313" key="4">
    <source>
        <dbReference type="EMBL" id="BAU01219.1"/>
    </source>
</evidence>